<feature type="compositionally biased region" description="Low complexity" evidence="1">
    <location>
        <begin position="133"/>
        <end position="143"/>
    </location>
</feature>
<dbReference type="EMBL" id="MCGR01000003">
    <property type="protein sequence ID" value="ORY90799.1"/>
    <property type="molecule type" value="Genomic_DNA"/>
</dbReference>
<keyword evidence="2" id="KW-1133">Transmembrane helix</keyword>
<dbReference type="InterPro" id="IPR029058">
    <property type="entry name" value="AB_hydrolase_fold"/>
</dbReference>
<evidence type="ECO:0000313" key="3">
    <source>
        <dbReference type="EMBL" id="ORY90799.1"/>
    </source>
</evidence>
<organism evidence="3 4">
    <name type="scientific">Leucosporidium creatinivorum</name>
    <dbReference type="NCBI Taxonomy" id="106004"/>
    <lineage>
        <taxon>Eukaryota</taxon>
        <taxon>Fungi</taxon>
        <taxon>Dikarya</taxon>
        <taxon>Basidiomycota</taxon>
        <taxon>Pucciniomycotina</taxon>
        <taxon>Microbotryomycetes</taxon>
        <taxon>Leucosporidiales</taxon>
        <taxon>Leucosporidium</taxon>
    </lineage>
</organism>
<dbReference type="Gene3D" id="3.40.50.1820">
    <property type="entry name" value="alpha/beta hydrolase"/>
    <property type="match status" value="1"/>
</dbReference>
<protein>
    <recommendedName>
        <fullName evidence="5">Alpha/Beta hydrolase protein</fullName>
    </recommendedName>
</protein>
<dbReference type="PANTHER" id="PTHR37471:SF1">
    <property type="entry name" value="AB HYDROLASE-1 DOMAIN-CONTAINING PROTEIN"/>
    <property type="match status" value="1"/>
</dbReference>
<feature type="transmembrane region" description="Helical" evidence="2">
    <location>
        <begin position="21"/>
        <end position="49"/>
    </location>
</feature>
<sequence>MPTEILPKATHRSPPHAAFHFSNLAAWTAIAFIWSLTPLSYLYILWTLLTLIPSLSPGRPAPTHLSFLILHYLTLSYCILEIPFSIYYRFLAIRANARRSTPQYTRRFLRSVFKRSLENGLTPEEAEEEVMEDMGMGEMSRGRNNGKEGEGEAYPMRQRRGNGAGDGSATPELGSSRPLEPEQARTTSGGRLQRGGDDDEGYGESIRSANSIAGGRAIKPGYVPSFISPALTPEDPRAADFRNFIRLWFNGCDYEEIRRLNMADWLAWSLYGQPLHELEEERKEWEAAGRPPLHVDGEPDVDDDGLEIDQDKLGLVEHCVELVEARAATPFREGRNPKVQVIRLTLDPVRVFQRPLILYTFVFFIQRILTYKAALNGFREIKDNDTRYLVRIPPGWTPSPSSPEANKPLLFIHGLGMGLPQYATLLGYLQKAKTLQDRPIVILIQPHISMSFFAKNYLNPPNEQTCCAGLKRMAERWGFDKSGMTVLSHSNGTIVHGWLLKNHPELVTRSCFVDPVCFCLWEPWVCYNFLYSKAKTPIEYLMRYFVSRELGVALMLQRTFDWSSNLLFPTEIPSLHSPYRSAFFLAGRDSILNAERVRRYLRQHGVKEVESGMNVGPGRGGLKMHKGKKHGESMIGSGLAFNQIMSWVSSEESEELLVEGESSATDSCS</sequence>
<name>A0A1Y2G1L9_9BASI</name>
<evidence type="ECO:0000313" key="4">
    <source>
        <dbReference type="Proteomes" id="UP000193467"/>
    </source>
</evidence>
<dbReference type="Proteomes" id="UP000193467">
    <property type="component" value="Unassembled WGS sequence"/>
</dbReference>
<evidence type="ECO:0008006" key="5">
    <source>
        <dbReference type="Google" id="ProtNLM"/>
    </source>
</evidence>
<reference evidence="3 4" key="1">
    <citation type="submission" date="2016-07" db="EMBL/GenBank/DDBJ databases">
        <title>Pervasive Adenine N6-methylation of Active Genes in Fungi.</title>
        <authorList>
            <consortium name="DOE Joint Genome Institute"/>
            <person name="Mondo S.J."/>
            <person name="Dannebaum R.O."/>
            <person name="Kuo R.C."/>
            <person name="Labutti K."/>
            <person name="Haridas S."/>
            <person name="Kuo A."/>
            <person name="Salamov A."/>
            <person name="Ahrendt S.R."/>
            <person name="Lipzen A."/>
            <person name="Sullivan W."/>
            <person name="Andreopoulos W.B."/>
            <person name="Clum A."/>
            <person name="Lindquist E."/>
            <person name="Daum C."/>
            <person name="Ramamoorthy G.K."/>
            <person name="Gryganskyi A."/>
            <person name="Culley D."/>
            <person name="Magnuson J.K."/>
            <person name="James T.Y."/>
            <person name="O'Malley M.A."/>
            <person name="Stajich J.E."/>
            <person name="Spatafora J.W."/>
            <person name="Visel A."/>
            <person name="Grigoriev I.V."/>
        </authorList>
    </citation>
    <scope>NUCLEOTIDE SEQUENCE [LARGE SCALE GENOMIC DNA]</scope>
    <source>
        <strain evidence="3 4">62-1032</strain>
    </source>
</reference>
<keyword evidence="2" id="KW-0472">Membrane</keyword>
<comment type="caution">
    <text evidence="3">The sequence shown here is derived from an EMBL/GenBank/DDBJ whole genome shotgun (WGS) entry which is preliminary data.</text>
</comment>
<dbReference type="AlphaFoldDB" id="A0A1Y2G1L9"/>
<feature type="transmembrane region" description="Helical" evidence="2">
    <location>
        <begin position="69"/>
        <end position="90"/>
    </location>
</feature>
<dbReference type="STRING" id="106004.A0A1Y2G1L9"/>
<evidence type="ECO:0000256" key="1">
    <source>
        <dbReference type="SAM" id="MobiDB-lite"/>
    </source>
</evidence>
<proteinExistence type="predicted"/>
<dbReference type="PANTHER" id="PTHR37471">
    <property type="entry name" value="UNNAMED PRODUCT"/>
    <property type="match status" value="1"/>
</dbReference>
<accession>A0A1Y2G1L9</accession>
<feature type="region of interest" description="Disordered" evidence="1">
    <location>
        <begin position="123"/>
        <end position="206"/>
    </location>
</feature>
<dbReference type="OrthoDB" id="6431331at2759"/>
<evidence type="ECO:0000256" key="2">
    <source>
        <dbReference type="SAM" id="Phobius"/>
    </source>
</evidence>
<gene>
    <name evidence="3" type="ORF">BCR35DRAFT_299379</name>
</gene>
<keyword evidence="4" id="KW-1185">Reference proteome</keyword>
<dbReference type="InParanoid" id="A0A1Y2G1L9"/>
<keyword evidence="2" id="KW-0812">Transmembrane</keyword>
<dbReference type="SUPFAM" id="SSF53474">
    <property type="entry name" value="alpha/beta-Hydrolases"/>
    <property type="match status" value="1"/>
</dbReference>